<evidence type="ECO:0000313" key="3">
    <source>
        <dbReference type="WBParaSite" id="HPBE_0000914101-mRNA-1"/>
    </source>
</evidence>
<sequence>MLPLFLRIKREATHNDVGVKSVLKRLHVTEEAHVGRLNLADGTSGIIQAKSKAIRRRGCVPLSNSADGNRFDSGIAFVRKKEHVRTPGPRLRLTCPSPTVGWQCCANGPVYDCVFRVSGSPSLFPRPPSPRRHPLSSRLLPHLASAQHGRLTPPASVRHRTSPFTVTMRIRGLLLFIAAGAAAVIVSQAHEE</sequence>
<accession>A0A3P8C5V3</accession>
<dbReference type="Proteomes" id="UP000050761">
    <property type="component" value="Unassembled WGS sequence"/>
</dbReference>
<gene>
    <name evidence="1" type="ORF">HPBE_LOCUS9142</name>
</gene>
<dbReference type="AlphaFoldDB" id="A0A183FNP0"/>
<evidence type="ECO:0000313" key="2">
    <source>
        <dbReference type="Proteomes" id="UP000050761"/>
    </source>
</evidence>
<reference evidence="3" key="2">
    <citation type="submission" date="2019-09" db="UniProtKB">
        <authorList>
            <consortium name="WormBaseParasite"/>
        </authorList>
    </citation>
    <scope>IDENTIFICATION</scope>
</reference>
<proteinExistence type="predicted"/>
<dbReference type="WBParaSite" id="HPBE_0000914101-mRNA-1">
    <property type="protein sequence ID" value="HPBE_0000914101-mRNA-1"/>
    <property type="gene ID" value="HPBE_0000914101"/>
</dbReference>
<accession>A0A183FNP0</accession>
<reference evidence="1 2" key="1">
    <citation type="submission" date="2018-11" db="EMBL/GenBank/DDBJ databases">
        <authorList>
            <consortium name="Pathogen Informatics"/>
        </authorList>
    </citation>
    <scope>NUCLEOTIDE SEQUENCE [LARGE SCALE GENOMIC DNA]</scope>
</reference>
<protein>
    <submittedName>
        <fullName evidence="1 3">Uncharacterized protein</fullName>
    </submittedName>
</protein>
<evidence type="ECO:0000313" key="1">
    <source>
        <dbReference type="EMBL" id="VDO79412.1"/>
    </source>
</evidence>
<dbReference type="EMBL" id="UZAH01026356">
    <property type="protein sequence ID" value="VDO79412.1"/>
    <property type="molecule type" value="Genomic_DNA"/>
</dbReference>
<keyword evidence="2" id="KW-1185">Reference proteome</keyword>
<organism evidence="2 3">
    <name type="scientific">Heligmosomoides polygyrus</name>
    <name type="common">Parasitic roundworm</name>
    <dbReference type="NCBI Taxonomy" id="6339"/>
    <lineage>
        <taxon>Eukaryota</taxon>
        <taxon>Metazoa</taxon>
        <taxon>Ecdysozoa</taxon>
        <taxon>Nematoda</taxon>
        <taxon>Chromadorea</taxon>
        <taxon>Rhabditida</taxon>
        <taxon>Rhabditina</taxon>
        <taxon>Rhabditomorpha</taxon>
        <taxon>Strongyloidea</taxon>
        <taxon>Heligmosomidae</taxon>
        <taxon>Heligmosomoides</taxon>
    </lineage>
</organism>
<name>A0A183FNP0_HELPZ</name>